<comment type="catalytic activity">
    <reaction evidence="1 5 6">
        <text>[protein]-peptidylproline (omega=180) = [protein]-peptidylproline (omega=0)</text>
        <dbReference type="Rhea" id="RHEA:16237"/>
        <dbReference type="Rhea" id="RHEA-COMP:10747"/>
        <dbReference type="Rhea" id="RHEA-COMP:10748"/>
        <dbReference type="ChEBI" id="CHEBI:83833"/>
        <dbReference type="ChEBI" id="CHEBI:83834"/>
        <dbReference type="EC" id="5.2.1.8"/>
    </reaction>
</comment>
<dbReference type="InterPro" id="IPR046357">
    <property type="entry name" value="PPIase_dom_sf"/>
</dbReference>
<dbReference type="InterPro" id="IPR001179">
    <property type="entry name" value="PPIase_FKBP_dom"/>
</dbReference>
<dbReference type="PANTHER" id="PTHR43811">
    <property type="entry name" value="FKBP-TYPE PEPTIDYL-PROLYL CIS-TRANS ISOMERASE FKPA"/>
    <property type="match status" value="1"/>
</dbReference>
<evidence type="ECO:0000256" key="5">
    <source>
        <dbReference type="PROSITE-ProRule" id="PRU00277"/>
    </source>
</evidence>
<dbReference type="SUPFAM" id="SSF54534">
    <property type="entry name" value="FKBP-like"/>
    <property type="match status" value="1"/>
</dbReference>
<dbReference type="RefSeq" id="WP_129049761.1">
    <property type="nucleotide sequence ID" value="NZ_SDHX01000002.1"/>
</dbReference>
<comment type="similarity">
    <text evidence="2 6">Belongs to the FKBP-type PPIase family.</text>
</comment>
<sequence length="162" mass="18093">MITPSLRPFLLIVSGLLAFAVAPLHAQRERLPPEDLAIVEKRWPEAKKTYTGLRYIVLKAGEADGAMPKSGDMVSVVYKGMLLDGKIFDQNTAETPLKVRVDRGDLIDGWDEALQKMRKGEKWLLIVPPELGYGARGKPPTIGRYATLVFEMELLDFGKQLK</sequence>
<keyword evidence="4 5" id="KW-0413">Isomerase</keyword>
<comment type="caution">
    <text evidence="8">The sequence shown here is derived from an EMBL/GenBank/DDBJ whole genome shotgun (WGS) entry which is preliminary data.</text>
</comment>
<gene>
    <name evidence="8" type="ORF">ESB00_18905</name>
</gene>
<evidence type="ECO:0000256" key="1">
    <source>
        <dbReference type="ARBA" id="ARBA00000971"/>
    </source>
</evidence>
<evidence type="ECO:0000256" key="4">
    <source>
        <dbReference type="ARBA" id="ARBA00023235"/>
    </source>
</evidence>
<evidence type="ECO:0000259" key="7">
    <source>
        <dbReference type="PROSITE" id="PS50059"/>
    </source>
</evidence>
<dbReference type="Gene3D" id="3.10.50.40">
    <property type="match status" value="1"/>
</dbReference>
<accession>A0A4Q1C5P7</accession>
<dbReference type="Proteomes" id="UP000290218">
    <property type="component" value="Unassembled WGS sequence"/>
</dbReference>
<protein>
    <recommendedName>
        <fullName evidence="6">Peptidyl-prolyl cis-trans isomerase</fullName>
        <ecNumber evidence="6">5.2.1.8</ecNumber>
    </recommendedName>
</protein>
<evidence type="ECO:0000313" key="9">
    <source>
        <dbReference type="Proteomes" id="UP000290218"/>
    </source>
</evidence>
<reference evidence="8 9" key="1">
    <citation type="submission" date="2019-01" db="EMBL/GenBank/DDBJ databases">
        <title>Lacunisphaera sp. strain TWA-58.</title>
        <authorList>
            <person name="Chen W.-M."/>
        </authorList>
    </citation>
    <scope>NUCLEOTIDE SEQUENCE [LARGE SCALE GENOMIC DNA]</scope>
    <source>
        <strain evidence="8 9">TWA-58</strain>
    </source>
</reference>
<evidence type="ECO:0000313" key="8">
    <source>
        <dbReference type="EMBL" id="RXK53757.1"/>
    </source>
</evidence>
<proteinExistence type="inferred from homology"/>
<dbReference type="EMBL" id="SDHX01000002">
    <property type="protein sequence ID" value="RXK53757.1"/>
    <property type="molecule type" value="Genomic_DNA"/>
</dbReference>
<evidence type="ECO:0000256" key="6">
    <source>
        <dbReference type="RuleBase" id="RU003915"/>
    </source>
</evidence>
<dbReference type="Pfam" id="PF00254">
    <property type="entry name" value="FKBP_C"/>
    <property type="match status" value="1"/>
</dbReference>
<keyword evidence="3 5" id="KW-0697">Rotamase</keyword>
<evidence type="ECO:0000256" key="2">
    <source>
        <dbReference type="ARBA" id="ARBA00006577"/>
    </source>
</evidence>
<keyword evidence="9" id="KW-1185">Reference proteome</keyword>
<organism evidence="8 9">
    <name type="scientific">Oleiharenicola lentus</name>
    <dbReference type="NCBI Taxonomy" id="2508720"/>
    <lineage>
        <taxon>Bacteria</taxon>
        <taxon>Pseudomonadati</taxon>
        <taxon>Verrucomicrobiota</taxon>
        <taxon>Opitutia</taxon>
        <taxon>Opitutales</taxon>
        <taxon>Opitutaceae</taxon>
        <taxon>Oleiharenicola</taxon>
    </lineage>
</organism>
<dbReference type="GO" id="GO:0003755">
    <property type="term" value="F:peptidyl-prolyl cis-trans isomerase activity"/>
    <property type="evidence" value="ECO:0007669"/>
    <property type="project" value="UniProtKB-UniRule"/>
</dbReference>
<dbReference type="PROSITE" id="PS50059">
    <property type="entry name" value="FKBP_PPIASE"/>
    <property type="match status" value="1"/>
</dbReference>
<feature type="domain" description="PPIase FKBP-type" evidence="7">
    <location>
        <begin position="71"/>
        <end position="158"/>
    </location>
</feature>
<dbReference type="EC" id="5.2.1.8" evidence="6"/>
<dbReference type="OrthoDB" id="9814548at2"/>
<dbReference type="AlphaFoldDB" id="A0A4Q1C5P7"/>
<evidence type="ECO:0000256" key="3">
    <source>
        <dbReference type="ARBA" id="ARBA00023110"/>
    </source>
</evidence>
<dbReference type="PANTHER" id="PTHR43811:SF19">
    <property type="entry name" value="39 KDA FK506-BINDING NUCLEAR PROTEIN"/>
    <property type="match status" value="1"/>
</dbReference>
<name>A0A4Q1C5P7_9BACT</name>